<feature type="transmembrane region" description="Helical" evidence="5">
    <location>
        <begin position="258"/>
        <end position="275"/>
    </location>
</feature>
<proteinExistence type="predicted"/>
<evidence type="ECO:0000256" key="4">
    <source>
        <dbReference type="ARBA" id="ARBA00022840"/>
    </source>
</evidence>
<keyword evidence="5" id="KW-0812">Transmembrane</keyword>
<dbReference type="PROSITE" id="PS50011">
    <property type="entry name" value="PROTEIN_KINASE_DOM"/>
    <property type="match status" value="1"/>
</dbReference>
<dbReference type="PANTHER" id="PTHR43289:SF6">
    <property type="entry name" value="SERINE_THREONINE-PROTEIN KINASE NEKL-3"/>
    <property type="match status" value="1"/>
</dbReference>
<dbReference type="GO" id="GO:0004674">
    <property type="term" value="F:protein serine/threonine kinase activity"/>
    <property type="evidence" value="ECO:0007669"/>
    <property type="project" value="UniProtKB-KW"/>
</dbReference>
<dbReference type="EMBL" id="DXCK01000060">
    <property type="protein sequence ID" value="HIZ01432.1"/>
    <property type="molecule type" value="Genomic_DNA"/>
</dbReference>
<comment type="caution">
    <text evidence="7">The sequence shown here is derived from an EMBL/GenBank/DDBJ whole genome shotgun (WGS) entry which is preliminary data.</text>
</comment>
<keyword evidence="7" id="KW-0723">Serine/threonine-protein kinase</keyword>
<dbReference type="GO" id="GO:0005524">
    <property type="term" value="F:ATP binding"/>
    <property type="evidence" value="ECO:0007669"/>
    <property type="project" value="UniProtKB-KW"/>
</dbReference>
<dbReference type="CDD" id="cd14014">
    <property type="entry name" value="STKc_PknB_like"/>
    <property type="match status" value="1"/>
</dbReference>
<reference evidence="7" key="1">
    <citation type="journal article" date="2021" name="PeerJ">
        <title>Extensive microbial diversity within the chicken gut microbiome revealed by metagenomics and culture.</title>
        <authorList>
            <person name="Gilroy R."/>
            <person name="Ravi A."/>
            <person name="Getino M."/>
            <person name="Pursley I."/>
            <person name="Horton D.L."/>
            <person name="Alikhan N.F."/>
            <person name="Baker D."/>
            <person name="Gharbi K."/>
            <person name="Hall N."/>
            <person name="Watson M."/>
            <person name="Adriaenssens E.M."/>
            <person name="Foster-Nyarko E."/>
            <person name="Jarju S."/>
            <person name="Secka A."/>
            <person name="Antonio M."/>
            <person name="Oren A."/>
            <person name="Chaudhuri R.R."/>
            <person name="La Ragione R."/>
            <person name="Hildebrand F."/>
            <person name="Pallen M.J."/>
        </authorList>
    </citation>
    <scope>NUCLEOTIDE SEQUENCE</scope>
    <source>
        <strain evidence="7">ChiHjej12B11-24981</strain>
    </source>
</reference>
<dbReference type="SUPFAM" id="SSF56112">
    <property type="entry name" value="Protein kinase-like (PK-like)"/>
    <property type="match status" value="1"/>
</dbReference>
<dbReference type="SMART" id="SM00220">
    <property type="entry name" value="S_TKc"/>
    <property type="match status" value="1"/>
</dbReference>
<dbReference type="AlphaFoldDB" id="A0A9D2CWZ8"/>
<evidence type="ECO:0000256" key="1">
    <source>
        <dbReference type="ARBA" id="ARBA00022679"/>
    </source>
</evidence>
<dbReference type="InterPro" id="IPR011009">
    <property type="entry name" value="Kinase-like_dom_sf"/>
</dbReference>
<keyword evidence="4" id="KW-0067">ATP-binding</keyword>
<keyword evidence="1" id="KW-0808">Transferase</keyword>
<evidence type="ECO:0000259" key="6">
    <source>
        <dbReference type="PROSITE" id="PS50011"/>
    </source>
</evidence>
<evidence type="ECO:0000256" key="2">
    <source>
        <dbReference type="ARBA" id="ARBA00022741"/>
    </source>
</evidence>
<dbReference type="InterPro" id="IPR008271">
    <property type="entry name" value="Ser/Thr_kinase_AS"/>
</dbReference>
<dbReference type="Proteomes" id="UP000824023">
    <property type="component" value="Unassembled WGS sequence"/>
</dbReference>
<gene>
    <name evidence="7" type="ORF">H9819_04155</name>
</gene>
<evidence type="ECO:0000256" key="3">
    <source>
        <dbReference type="ARBA" id="ARBA00022777"/>
    </source>
</evidence>
<dbReference type="PROSITE" id="PS00108">
    <property type="entry name" value="PROTEIN_KINASE_ST"/>
    <property type="match status" value="1"/>
</dbReference>
<dbReference type="Pfam" id="PF00069">
    <property type="entry name" value="Pkinase"/>
    <property type="match status" value="1"/>
</dbReference>
<reference evidence="7" key="2">
    <citation type="submission" date="2021-04" db="EMBL/GenBank/DDBJ databases">
        <authorList>
            <person name="Gilroy R."/>
        </authorList>
    </citation>
    <scope>NUCLEOTIDE SEQUENCE</scope>
    <source>
        <strain evidence="7">ChiHjej12B11-24981</strain>
    </source>
</reference>
<dbReference type="InterPro" id="IPR000719">
    <property type="entry name" value="Prot_kinase_dom"/>
</dbReference>
<keyword evidence="5" id="KW-1133">Transmembrane helix</keyword>
<accession>A0A9D2CWZ8</accession>
<evidence type="ECO:0000256" key="5">
    <source>
        <dbReference type="SAM" id="Phobius"/>
    </source>
</evidence>
<evidence type="ECO:0000313" key="8">
    <source>
        <dbReference type="Proteomes" id="UP000824023"/>
    </source>
</evidence>
<evidence type="ECO:0000313" key="7">
    <source>
        <dbReference type="EMBL" id="HIZ01432.1"/>
    </source>
</evidence>
<keyword evidence="2" id="KW-0547">Nucleotide-binding</keyword>
<keyword evidence="3 7" id="KW-0418">Kinase</keyword>
<organism evidence="7 8">
    <name type="scientific">Candidatus Bacteroides merdipullorum</name>
    <dbReference type="NCBI Taxonomy" id="2838474"/>
    <lineage>
        <taxon>Bacteria</taxon>
        <taxon>Pseudomonadati</taxon>
        <taxon>Bacteroidota</taxon>
        <taxon>Bacteroidia</taxon>
        <taxon>Bacteroidales</taxon>
        <taxon>Bacteroidaceae</taxon>
        <taxon>Bacteroides</taxon>
    </lineage>
</organism>
<protein>
    <submittedName>
        <fullName evidence="7">Serine/threonine protein kinase</fullName>
    </submittedName>
</protein>
<feature type="domain" description="Protein kinase" evidence="6">
    <location>
        <begin position="11"/>
        <end position="313"/>
    </location>
</feature>
<dbReference type="Gene3D" id="1.10.510.10">
    <property type="entry name" value="Transferase(Phosphotransferase) domain 1"/>
    <property type="match status" value="1"/>
</dbReference>
<name>A0A9D2CWZ8_9BACE</name>
<sequence>MSDADISSGFIDVAQQTGEQLFTELREVYVSSTGYERLFYGRRYGRLHILKTLKPAYAGNPFYEEALHKEFSIGYRLEHPHIVRALGWETLPDLGHCIVMEYIDGMTLRQFMEQGKLTPDLARKFVCELCDALGYRHNKQIVHRDLKPDNILITHNGCNVKLIDFGLSDSDDYDILKLPAGTRYYLAPEALIPGQPLDCRADIFSLGVIMGEMAEVLNDKQLAAVSRKCTRQKPAQRYVSAGAVAQALCAKTFRLGRAWLLVAAVLLLFVLYIFYRYGVTDERAVSFPVYGNHSMPIEQWGDSVALTGHPQSF</sequence>
<keyword evidence="5" id="KW-0472">Membrane</keyword>
<dbReference type="PANTHER" id="PTHR43289">
    <property type="entry name" value="MITOGEN-ACTIVATED PROTEIN KINASE KINASE KINASE 20-RELATED"/>
    <property type="match status" value="1"/>
</dbReference>